<dbReference type="EMBL" id="JACOAF010000042">
    <property type="protein sequence ID" value="MBC3541634.1"/>
    <property type="molecule type" value="Genomic_DNA"/>
</dbReference>
<organism evidence="1 2">
    <name type="scientific">Rufibacter sediminis</name>
    <dbReference type="NCBI Taxonomy" id="2762756"/>
    <lineage>
        <taxon>Bacteria</taxon>
        <taxon>Pseudomonadati</taxon>
        <taxon>Bacteroidota</taxon>
        <taxon>Cytophagia</taxon>
        <taxon>Cytophagales</taxon>
        <taxon>Hymenobacteraceae</taxon>
        <taxon>Rufibacter</taxon>
    </lineage>
</organism>
<comment type="caution">
    <text evidence="1">The sequence shown here is derived from an EMBL/GenBank/DDBJ whole genome shotgun (WGS) entry which is preliminary data.</text>
</comment>
<gene>
    <name evidence="1" type="ORF">H7U12_18205</name>
</gene>
<evidence type="ECO:0000313" key="1">
    <source>
        <dbReference type="EMBL" id="MBC3541634.1"/>
    </source>
</evidence>
<dbReference type="Proteomes" id="UP000659698">
    <property type="component" value="Unassembled WGS sequence"/>
</dbReference>
<name>A0ABR6VWX0_9BACT</name>
<keyword evidence="2" id="KW-1185">Reference proteome</keyword>
<sequence length="64" mass="7169">MKDKGLEISNNHIWAMPKLNKTQFLKGILNIVKDLKTFDILSLPSNTIDTLQSIKIEDSASKIG</sequence>
<protein>
    <submittedName>
        <fullName evidence="1">Uncharacterized protein</fullName>
    </submittedName>
</protein>
<dbReference type="RefSeq" id="WP_186640722.1">
    <property type="nucleotide sequence ID" value="NZ_JACOAF010000042.1"/>
</dbReference>
<proteinExistence type="predicted"/>
<evidence type="ECO:0000313" key="2">
    <source>
        <dbReference type="Proteomes" id="UP000659698"/>
    </source>
</evidence>
<reference evidence="1 2" key="1">
    <citation type="journal article" date="2019" name="Int. J. Syst. Evol. Microbiol.">
        <title>Rufibacter sediminis sp. nov., isolated from freshwater lake sediment.</title>
        <authorList>
            <person name="Qu J.H."/>
            <person name="Zhang L.J."/>
            <person name="Fu Y.H."/>
            <person name="Li H.F."/>
        </authorList>
    </citation>
    <scope>NUCLEOTIDE SEQUENCE [LARGE SCALE GENOMIC DNA]</scope>
    <source>
        <strain evidence="1 2">H-1</strain>
    </source>
</reference>
<accession>A0ABR6VWX0</accession>